<reference evidence="1" key="1">
    <citation type="submission" date="2020-10" db="EMBL/GenBank/DDBJ databases">
        <authorList>
            <person name="Gilroy R."/>
        </authorList>
    </citation>
    <scope>NUCLEOTIDE SEQUENCE</scope>
    <source>
        <strain evidence="1">CHK187-14744</strain>
    </source>
</reference>
<comment type="caution">
    <text evidence="1">The sequence shown here is derived from an EMBL/GenBank/DDBJ whole genome shotgun (WGS) entry which is preliminary data.</text>
</comment>
<proteinExistence type="predicted"/>
<sequence>MKKNKIKTVTARIMPKPAAFHPLSIHNRYALPQTPKPVQPFAILANERSIYTEPIKIPSKNKMRSSPIKPPLFKKVKQVQQRCGNISRNAIRIFEYDMIITLQEDL</sequence>
<name>A0A9D1HIT6_9FIRM</name>
<dbReference type="Proteomes" id="UP000824164">
    <property type="component" value="Unassembled WGS sequence"/>
</dbReference>
<reference evidence="1" key="2">
    <citation type="journal article" date="2021" name="PeerJ">
        <title>Extensive microbial diversity within the chicken gut microbiome revealed by metagenomics and culture.</title>
        <authorList>
            <person name="Gilroy R."/>
            <person name="Ravi A."/>
            <person name="Getino M."/>
            <person name="Pursley I."/>
            <person name="Horton D.L."/>
            <person name="Alikhan N.F."/>
            <person name="Baker D."/>
            <person name="Gharbi K."/>
            <person name="Hall N."/>
            <person name="Watson M."/>
            <person name="Adriaenssens E.M."/>
            <person name="Foster-Nyarko E."/>
            <person name="Jarju S."/>
            <person name="Secka A."/>
            <person name="Antonio M."/>
            <person name="Oren A."/>
            <person name="Chaudhuri R.R."/>
            <person name="La Ragione R."/>
            <person name="Hildebrand F."/>
            <person name="Pallen M.J."/>
        </authorList>
    </citation>
    <scope>NUCLEOTIDE SEQUENCE</scope>
    <source>
        <strain evidence="1">CHK187-14744</strain>
    </source>
</reference>
<evidence type="ECO:0000313" key="1">
    <source>
        <dbReference type="EMBL" id="HIU03375.1"/>
    </source>
</evidence>
<protein>
    <submittedName>
        <fullName evidence="1">Uncharacterized protein</fullName>
    </submittedName>
</protein>
<evidence type="ECO:0000313" key="2">
    <source>
        <dbReference type="Proteomes" id="UP000824164"/>
    </source>
</evidence>
<dbReference type="EMBL" id="DVLT01000055">
    <property type="protein sequence ID" value="HIU03375.1"/>
    <property type="molecule type" value="Genomic_DNA"/>
</dbReference>
<organism evidence="1 2">
    <name type="scientific">Candidatus Onthocola gallistercoris</name>
    <dbReference type="NCBI Taxonomy" id="2840876"/>
    <lineage>
        <taxon>Bacteria</taxon>
        <taxon>Bacillati</taxon>
        <taxon>Bacillota</taxon>
        <taxon>Bacilli</taxon>
        <taxon>Candidatus Onthocola</taxon>
    </lineage>
</organism>
<accession>A0A9D1HIT6</accession>
<dbReference type="AlphaFoldDB" id="A0A9D1HIT6"/>
<gene>
    <name evidence="1" type="ORF">IAB63_08995</name>
</gene>